<organism evidence="5 6">
    <name type="scientific">Perkinsus olseni</name>
    <name type="common">Perkinsus atlanticus</name>
    <dbReference type="NCBI Taxonomy" id="32597"/>
    <lineage>
        <taxon>Eukaryota</taxon>
        <taxon>Sar</taxon>
        <taxon>Alveolata</taxon>
        <taxon>Perkinsozoa</taxon>
        <taxon>Perkinsea</taxon>
        <taxon>Perkinsida</taxon>
        <taxon>Perkinsidae</taxon>
        <taxon>Perkinsus</taxon>
    </lineage>
</organism>
<dbReference type="GO" id="GO:0031422">
    <property type="term" value="C:RecQ family helicase-topoisomerase III complex"/>
    <property type="evidence" value="ECO:0007669"/>
    <property type="project" value="TreeGrafter"/>
</dbReference>
<dbReference type="Pfam" id="PF08585">
    <property type="entry name" value="RMI1_N_C"/>
    <property type="match status" value="1"/>
</dbReference>
<feature type="region of interest" description="Disordered" evidence="3">
    <location>
        <begin position="422"/>
        <end position="457"/>
    </location>
</feature>
<dbReference type="InterPro" id="IPR042470">
    <property type="entry name" value="RMI1_N_C_sf"/>
</dbReference>
<feature type="region of interest" description="Disordered" evidence="3">
    <location>
        <begin position="219"/>
        <end position="410"/>
    </location>
</feature>
<feature type="compositionally biased region" description="Polar residues" evidence="3">
    <location>
        <begin position="223"/>
        <end position="234"/>
    </location>
</feature>
<comment type="caution">
    <text evidence="5">The sequence shown here is derived from an EMBL/GenBank/DDBJ whole genome shotgun (WGS) entry which is preliminary data.</text>
</comment>
<evidence type="ECO:0000313" key="6">
    <source>
        <dbReference type="Proteomes" id="UP000553632"/>
    </source>
</evidence>
<evidence type="ECO:0000256" key="3">
    <source>
        <dbReference type="SAM" id="MobiDB-lite"/>
    </source>
</evidence>
<evidence type="ECO:0000259" key="4">
    <source>
        <dbReference type="Pfam" id="PF08585"/>
    </source>
</evidence>
<reference evidence="5 6" key="1">
    <citation type="submission" date="2020-04" db="EMBL/GenBank/DDBJ databases">
        <title>Perkinsus olseni comparative genomics.</title>
        <authorList>
            <person name="Bogema D.R."/>
        </authorList>
    </citation>
    <scope>NUCLEOTIDE SEQUENCE [LARGE SCALE GENOMIC DNA]</scope>
    <source>
        <strain evidence="5 6">ATCC PRA-207</strain>
    </source>
</reference>
<feature type="compositionally biased region" description="Low complexity" evidence="3">
    <location>
        <begin position="314"/>
        <end position="326"/>
    </location>
</feature>
<keyword evidence="6" id="KW-1185">Reference proteome</keyword>
<evidence type="ECO:0000256" key="1">
    <source>
        <dbReference type="ARBA" id="ARBA00006395"/>
    </source>
</evidence>
<gene>
    <name evidence="5" type="ORF">FOZ63_016792</name>
</gene>
<name>A0A7J6T880_PEROL</name>
<protein>
    <recommendedName>
        <fullName evidence="2">RecQ-mediated genome instability protein 1</fullName>
    </recommendedName>
</protein>
<dbReference type="GO" id="GO:0000712">
    <property type="term" value="P:resolution of meiotic recombination intermediates"/>
    <property type="evidence" value="ECO:0007669"/>
    <property type="project" value="TreeGrafter"/>
</dbReference>
<dbReference type="AlphaFoldDB" id="A0A7J6T880"/>
<dbReference type="GO" id="GO:0000724">
    <property type="term" value="P:double-strand break repair via homologous recombination"/>
    <property type="evidence" value="ECO:0007669"/>
    <property type="project" value="TreeGrafter"/>
</dbReference>
<dbReference type="PANTHER" id="PTHR14790">
    <property type="entry name" value="RECQ-MEDIATED GENOME INSTABILITY PROTEIN 1 RMI1"/>
    <property type="match status" value="1"/>
</dbReference>
<dbReference type="PANTHER" id="PTHR14790:SF15">
    <property type="entry name" value="RECQ-MEDIATED GENOME INSTABILITY PROTEIN 1"/>
    <property type="match status" value="1"/>
</dbReference>
<dbReference type="GO" id="GO:0016604">
    <property type="term" value="C:nuclear body"/>
    <property type="evidence" value="ECO:0007669"/>
    <property type="project" value="TreeGrafter"/>
</dbReference>
<evidence type="ECO:0000313" key="5">
    <source>
        <dbReference type="EMBL" id="KAF4741474.1"/>
    </source>
</evidence>
<dbReference type="Gene3D" id="2.40.50.770">
    <property type="entry name" value="RecQ-mediated genome instability protein Rmi1, C-terminal domain"/>
    <property type="match status" value="1"/>
</dbReference>
<dbReference type="InterPro" id="IPR013894">
    <property type="entry name" value="RMI1_OB"/>
</dbReference>
<sequence length="599" mass="62534">MLTSKLAELGLTARPEWVARVGDDDSAAGFESLMNSHMGHCVMAGSLPEIGPQGVLPGKHLVMIEDFVDVSKPVKFHQLTAATPSDPFADDTEDAVVGQASDSTGASKNRVLKMILTDGCRRVTAVEVVPIVDIPQQLSALPGAKLIISGSPDICASCVLLYPCHVKFLGGSCPELQARYRQSLAEKIARADPLRLSPTDSEASTAASTVMPANAARAALTGEGNSRASQSSMRSGDAEMGRSTDACSYLNGNVAIGSRPGDDKLVRASNSTQQMNRPAPPLSRAASLPVFGEHNHATGSTLQRMPSAAAVIPSQSLGSRESQSSRHATAPSMTDMPSHPRSVPLTDKSTIPSEVGHGTRVDSRSAPDASAVTVDGDGKVPPSGLADPARSTTESSEVGHATAKPSVTEMDRARLLYNYVRTPPKKRPQSGPSVLPPSPARPSGAMRKRPRTAAEGSVVSVTQSMHDDVQPIIDVTPQSAITLSSCSADPGPMQALDDVNCGGDMTGFEDEGAVNEGDTSLVAAAVRAVSGREIVLERDGSTFTAEVVEGYPPSVGFHGVFLVWRDPAGAVFASVRPEGFSYGELNSLAQSLEDDPLVS</sequence>
<comment type="similarity">
    <text evidence="1">Belongs to the RMI1 family.</text>
</comment>
<proteinExistence type="inferred from homology"/>
<dbReference type="EMBL" id="JABANO010012640">
    <property type="protein sequence ID" value="KAF4741474.1"/>
    <property type="molecule type" value="Genomic_DNA"/>
</dbReference>
<accession>A0A7J6T880</accession>
<feature type="domain" description="RecQ mediated genome instability protein 1 OB-fold" evidence="4">
    <location>
        <begin position="56"/>
        <end position="182"/>
    </location>
</feature>
<dbReference type="Proteomes" id="UP000553632">
    <property type="component" value="Unassembled WGS sequence"/>
</dbReference>
<evidence type="ECO:0000256" key="2">
    <source>
        <dbReference type="ARBA" id="ARBA00018987"/>
    </source>
</evidence>